<organism evidence="2 3">
    <name type="scientific">Paenibacillus qinlingensis</name>
    <dbReference type="NCBI Taxonomy" id="1837343"/>
    <lineage>
        <taxon>Bacteria</taxon>
        <taxon>Bacillati</taxon>
        <taxon>Bacillota</taxon>
        <taxon>Bacilli</taxon>
        <taxon>Bacillales</taxon>
        <taxon>Paenibacillaceae</taxon>
        <taxon>Paenibacillus</taxon>
    </lineage>
</organism>
<dbReference type="Proteomes" id="UP001267290">
    <property type="component" value="Unassembled WGS sequence"/>
</dbReference>
<sequence length="46" mass="5525">MLFIDAFEKVFVSHHKDYERIVIFFSILSRISEVKIVLFAFLKFLS</sequence>
<evidence type="ECO:0000313" key="3">
    <source>
        <dbReference type="Proteomes" id="UP001267290"/>
    </source>
</evidence>
<proteinExistence type="predicted"/>
<keyword evidence="3" id="KW-1185">Reference proteome</keyword>
<keyword evidence="1" id="KW-1133">Transmembrane helix</keyword>
<dbReference type="EMBL" id="JAVDSB010000004">
    <property type="protein sequence ID" value="MDR6551909.1"/>
    <property type="molecule type" value="Genomic_DNA"/>
</dbReference>
<evidence type="ECO:0000313" key="2">
    <source>
        <dbReference type="EMBL" id="MDR6551909.1"/>
    </source>
</evidence>
<protein>
    <submittedName>
        <fullName evidence="2">Uncharacterized protein</fullName>
    </submittedName>
</protein>
<gene>
    <name evidence="2" type="ORF">J2736_003098</name>
</gene>
<feature type="transmembrane region" description="Helical" evidence="1">
    <location>
        <begin position="21"/>
        <end position="42"/>
    </location>
</feature>
<name>A0ABU1NWQ3_9BACL</name>
<reference evidence="2 3" key="1">
    <citation type="submission" date="2023-07" db="EMBL/GenBank/DDBJ databases">
        <title>Sorghum-associated microbial communities from plants grown in Nebraska, USA.</title>
        <authorList>
            <person name="Schachtman D."/>
        </authorList>
    </citation>
    <scope>NUCLEOTIDE SEQUENCE [LARGE SCALE GENOMIC DNA]</scope>
    <source>
        <strain evidence="2 3">CC258</strain>
    </source>
</reference>
<evidence type="ECO:0000256" key="1">
    <source>
        <dbReference type="SAM" id="Phobius"/>
    </source>
</evidence>
<comment type="caution">
    <text evidence="2">The sequence shown here is derived from an EMBL/GenBank/DDBJ whole genome shotgun (WGS) entry which is preliminary data.</text>
</comment>
<keyword evidence="1" id="KW-0472">Membrane</keyword>
<keyword evidence="1" id="KW-0812">Transmembrane</keyword>
<accession>A0ABU1NWQ3</accession>